<dbReference type="Proteomes" id="UP000095746">
    <property type="component" value="Unassembled WGS sequence"/>
</dbReference>
<organism evidence="1 2">
    <name type="scientific">Flavonifractor plautii</name>
    <name type="common">Fusobacterium plautii</name>
    <dbReference type="NCBI Taxonomy" id="292800"/>
    <lineage>
        <taxon>Bacteria</taxon>
        <taxon>Bacillati</taxon>
        <taxon>Bacillota</taxon>
        <taxon>Clostridia</taxon>
        <taxon>Eubacteriales</taxon>
        <taxon>Oscillospiraceae</taxon>
        <taxon>Flavonifractor</taxon>
    </lineage>
</organism>
<dbReference type="AlphaFoldDB" id="A0A174D624"/>
<protein>
    <submittedName>
        <fullName evidence="1">Uncharacterized protein</fullName>
    </submittedName>
</protein>
<dbReference type="EMBL" id="CYZT01000058">
    <property type="protein sequence ID" value="CUO20923.1"/>
    <property type="molecule type" value="Genomic_DNA"/>
</dbReference>
<accession>A0A174D624</accession>
<evidence type="ECO:0000313" key="1">
    <source>
        <dbReference type="EMBL" id="CUO20923.1"/>
    </source>
</evidence>
<name>A0A174D624_FLAPL</name>
<gene>
    <name evidence="1" type="ORF">ERS852411_01149</name>
</gene>
<sequence length="98" mass="11129">MPNKKDEIENRFTAARHVMDDLCRAYYGMTWDEHERLHGGRGGSGGYLPLFTACLQMAAELAGKEFDPANYTELELWQLCELYAASGLSVQDFAERHL</sequence>
<reference evidence="1 2" key="1">
    <citation type="submission" date="2015-09" db="EMBL/GenBank/DDBJ databases">
        <authorList>
            <consortium name="Pathogen Informatics"/>
        </authorList>
    </citation>
    <scope>NUCLEOTIDE SEQUENCE [LARGE SCALE GENOMIC DNA]</scope>
    <source>
        <strain evidence="1 2">2789STDY5608854</strain>
    </source>
</reference>
<evidence type="ECO:0000313" key="2">
    <source>
        <dbReference type="Proteomes" id="UP000095746"/>
    </source>
</evidence>
<dbReference type="RefSeq" id="WP_271939207.1">
    <property type="nucleotide sequence ID" value="NZ_JAQLWS010000052.1"/>
</dbReference>
<proteinExistence type="predicted"/>